<dbReference type="RefSeq" id="WP_260559262.1">
    <property type="nucleotide sequence ID" value="NZ_BAABEC010000184.1"/>
</dbReference>
<reference evidence="2" key="1">
    <citation type="submission" date="2022-09" db="EMBL/GenBank/DDBJ databases">
        <title>genome sequence of Deinococcus rubellus.</title>
        <authorList>
            <person name="Srinivasan S."/>
        </authorList>
    </citation>
    <scope>NUCLEOTIDE SEQUENCE</scope>
    <source>
        <strain evidence="2">Ant6</strain>
    </source>
</reference>
<proteinExistence type="predicted"/>
<keyword evidence="1" id="KW-0812">Transmembrane</keyword>
<keyword evidence="1" id="KW-1133">Transmembrane helix</keyword>
<keyword evidence="3" id="KW-1185">Reference proteome</keyword>
<evidence type="ECO:0000313" key="3">
    <source>
        <dbReference type="Proteomes" id="UP001060261"/>
    </source>
</evidence>
<sequence>MTSLYLLISILMALALLALLLRPGPARPITLWLLAALLPVLVSVTAALYGQAQAQRTLSDFNPAVQDRALAWRDAGGTESTSTLALSGLDAACVVRAAQRGGTYQLSSSTLFVPNQAQLLGPWPSKAQADALMLSGRLGCRRVSRAGE</sequence>
<protein>
    <submittedName>
        <fullName evidence="2">Uncharacterized protein</fullName>
    </submittedName>
</protein>
<dbReference type="EMBL" id="CP104213">
    <property type="protein sequence ID" value="UWX62969.1"/>
    <property type="molecule type" value="Genomic_DNA"/>
</dbReference>
<feature type="transmembrane region" description="Helical" evidence="1">
    <location>
        <begin position="31"/>
        <end position="49"/>
    </location>
</feature>
<organism evidence="2 3">
    <name type="scientific">Deinococcus rubellus</name>
    <dbReference type="NCBI Taxonomy" id="1889240"/>
    <lineage>
        <taxon>Bacteria</taxon>
        <taxon>Thermotogati</taxon>
        <taxon>Deinococcota</taxon>
        <taxon>Deinococci</taxon>
        <taxon>Deinococcales</taxon>
        <taxon>Deinococcaceae</taxon>
        <taxon>Deinococcus</taxon>
    </lineage>
</organism>
<name>A0ABY5YD25_9DEIO</name>
<keyword evidence="1" id="KW-0472">Membrane</keyword>
<accession>A0ABY5YD25</accession>
<gene>
    <name evidence="2" type="ORF">N0D28_09355</name>
</gene>
<evidence type="ECO:0000256" key="1">
    <source>
        <dbReference type="SAM" id="Phobius"/>
    </source>
</evidence>
<dbReference type="Proteomes" id="UP001060261">
    <property type="component" value="Chromosome"/>
</dbReference>
<evidence type="ECO:0000313" key="2">
    <source>
        <dbReference type="EMBL" id="UWX62969.1"/>
    </source>
</evidence>